<feature type="binding site" evidence="10">
    <location>
        <position position="288"/>
    </location>
    <ligand>
        <name>Mg(2+)</name>
        <dbReference type="ChEBI" id="CHEBI:18420"/>
    </ligand>
</feature>
<gene>
    <name evidence="10 13" type="primary">eno</name>
    <name evidence="13" type="ORF">KYK27_03270</name>
</gene>
<evidence type="ECO:0000256" key="3">
    <source>
        <dbReference type="ARBA" id="ARBA00012058"/>
    </source>
</evidence>
<dbReference type="PRINTS" id="PR00148">
    <property type="entry name" value="ENOLASE"/>
</dbReference>
<evidence type="ECO:0000256" key="9">
    <source>
        <dbReference type="ARBA" id="ARBA00045763"/>
    </source>
</evidence>
<dbReference type="NCBIfam" id="TIGR01060">
    <property type="entry name" value="eno"/>
    <property type="match status" value="1"/>
</dbReference>
<evidence type="ECO:0000256" key="8">
    <source>
        <dbReference type="ARBA" id="ARBA00023239"/>
    </source>
</evidence>
<feature type="domain" description="Enolase C-terminal TIM barrel" evidence="11">
    <location>
        <begin position="139"/>
        <end position="425"/>
    </location>
</feature>
<dbReference type="GO" id="GO:0004634">
    <property type="term" value="F:phosphopyruvate hydratase activity"/>
    <property type="evidence" value="ECO:0007669"/>
    <property type="project" value="UniProtKB-EC"/>
</dbReference>
<reference evidence="13 14" key="1">
    <citation type="submission" date="2021-07" db="EMBL/GenBank/DDBJ databases">
        <authorList>
            <person name="Kim M.K."/>
        </authorList>
    </citation>
    <scope>NUCLEOTIDE SEQUENCE [LARGE SCALE GENOMIC DNA]</scope>
    <source>
        <strain evidence="13 14">HLY7-15</strain>
    </source>
</reference>
<keyword evidence="14" id="KW-1185">Reference proteome</keyword>
<accession>A0ABS6X7T2</accession>
<feature type="active site" description="Proton acceptor" evidence="10">
    <location>
        <position position="340"/>
    </location>
</feature>
<evidence type="ECO:0000256" key="5">
    <source>
        <dbReference type="ARBA" id="ARBA00022525"/>
    </source>
</evidence>
<comment type="subcellular location">
    <subcellularLocation>
        <location evidence="10">Cytoplasm</location>
    </subcellularLocation>
    <subcellularLocation>
        <location evidence="10">Secreted</location>
    </subcellularLocation>
    <subcellularLocation>
        <location evidence="10">Cell surface</location>
    </subcellularLocation>
    <text evidence="10">Fractions of enolase are present in both the cytoplasm and on the cell surface.</text>
</comment>
<dbReference type="EC" id="4.2.1.11" evidence="3 10"/>
<comment type="cofactor">
    <cofactor evidence="10">
        <name>Mg(2+)</name>
        <dbReference type="ChEBI" id="CHEBI:18420"/>
    </cofactor>
    <text evidence="10">Binds a second Mg(2+) ion via substrate during catalysis.</text>
</comment>
<dbReference type="PROSITE" id="PS00164">
    <property type="entry name" value="ENOLASE"/>
    <property type="match status" value="1"/>
</dbReference>
<sequence length="425" mass="46041">MSLITDIKARQIFDSRGNPTVEVDVITETGVMGRAAVPSGASTGIHEAVELRDGDKGKYMGKGVLQAVKNVNDTIAEELIGFQVFDQNLLDKIMIELDGSDNKGKLGANAILGVSLAIARAAAQELNMPLYRYVGGVNANTLPVPMMNILNGGSHADNAIDFQEFMIMPVGAPSFSEALRMGSEVFHHLKNVLKKKGLSTNVGDEGGFAPNIASNVEAIEVVLQAIEAAGYKPGDDMMIAMDAASSEFYDASTGLYTFKKSTGDKLSSSDMVSYWKEWTEKYPIISIEDGMAEDDWAGWKELTEKIGKNVQLVGDDLFVTNVKRLQQGIDQGVANSILIKVNQIGTLTETINAINLGLRHGYKSVMSHRSGETEDNTIADLAVALNTGQIKTGSASRSDRMAKYNQLLRIEEELGEIAYYPGRKF</sequence>
<feature type="binding site" evidence="10">
    <location>
        <position position="163"/>
    </location>
    <ligand>
        <name>(2R)-2-phosphoglycerate</name>
        <dbReference type="ChEBI" id="CHEBI:58289"/>
    </ligand>
</feature>
<dbReference type="SFLD" id="SFLDS00001">
    <property type="entry name" value="Enolase"/>
    <property type="match status" value="1"/>
</dbReference>
<evidence type="ECO:0000313" key="14">
    <source>
        <dbReference type="Proteomes" id="UP000774935"/>
    </source>
</evidence>
<evidence type="ECO:0000256" key="10">
    <source>
        <dbReference type="HAMAP-Rule" id="MF_00318"/>
    </source>
</evidence>
<keyword evidence="5 10" id="KW-0964">Secreted</keyword>
<feature type="binding site" evidence="10">
    <location>
        <position position="242"/>
    </location>
    <ligand>
        <name>Mg(2+)</name>
        <dbReference type="ChEBI" id="CHEBI:18420"/>
    </ligand>
</feature>
<evidence type="ECO:0000259" key="12">
    <source>
        <dbReference type="SMART" id="SM01193"/>
    </source>
</evidence>
<comment type="catalytic activity">
    <reaction evidence="10">
        <text>(2R)-2-phosphoglycerate = phosphoenolpyruvate + H2O</text>
        <dbReference type="Rhea" id="RHEA:10164"/>
        <dbReference type="ChEBI" id="CHEBI:15377"/>
        <dbReference type="ChEBI" id="CHEBI:58289"/>
        <dbReference type="ChEBI" id="CHEBI:58702"/>
        <dbReference type="EC" id="4.2.1.11"/>
    </reaction>
</comment>
<comment type="similarity">
    <text evidence="2 10">Belongs to the enolase family.</text>
</comment>
<proteinExistence type="inferred from homology"/>
<keyword evidence="7 10" id="KW-0324">Glycolysis</keyword>
<dbReference type="SUPFAM" id="SSF51604">
    <property type="entry name" value="Enolase C-terminal domain-like"/>
    <property type="match status" value="1"/>
</dbReference>
<dbReference type="Gene3D" id="3.30.390.10">
    <property type="entry name" value="Enolase-like, N-terminal domain"/>
    <property type="match status" value="1"/>
</dbReference>
<evidence type="ECO:0000313" key="13">
    <source>
        <dbReference type="EMBL" id="MBW3364050.1"/>
    </source>
</evidence>
<comment type="function">
    <text evidence="9 10">Catalyzes the reversible conversion of 2-phosphoglycerate (2-PG) into phosphoenolpyruvate (PEP). It is essential for the degradation of carbohydrates via glycolysis.</text>
</comment>
<dbReference type="InterPro" id="IPR000941">
    <property type="entry name" value="Enolase"/>
</dbReference>
<dbReference type="SMART" id="SM01193">
    <property type="entry name" value="Enolase_N"/>
    <property type="match status" value="1"/>
</dbReference>
<evidence type="ECO:0000256" key="6">
    <source>
        <dbReference type="ARBA" id="ARBA00022842"/>
    </source>
</evidence>
<dbReference type="SFLD" id="SFLDG00178">
    <property type="entry name" value="enolase"/>
    <property type="match status" value="1"/>
</dbReference>
<evidence type="ECO:0000256" key="2">
    <source>
        <dbReference type="ARBA" id="ARBA00009604"/>
    </source>
</evidence>
<dbReference type="PANTHER" id="PTHR11902">
    <property type="entry name" value="ENOLASE"/>
    <property type="match status" value="1"/>
</dbReference>
<feature type="binding site" evidence="10">
    <location>
        <position position="315"/>
    </location>
    <ligand>
        <name>Mg(2+)</name>
        <dbReference type="ChEBI" id="CHEBI:18420"/>
    </ligand>
</feature>
<keyword evidence="6 10" id="KW-0460">Magnesium</keyword>
<dbReference type="Proteomes" id="UP000774935">
    <property type="component" value="Unassembled WGS sequence"/>
</dbReference>
<feature type="binding site" evidence="10">
    <location>
        <position position="370"/>
    </location>
    <ligand>
        <name>(2R)-2-phosphoglycerate</name>
        <dbReference type="ChEBI" id="CHEBI:58289"/>
    </ligand>
</feature>
<evidence type="ECO:0000259" key="11">
    <source>
        <dbReference type="SMART" id="SM01192"/>
    </source>
</evidence>
<feature type="binding site" evidence="10">
    <location>
        <position position="391"/>
    </location>
    <ligand>
        <name>(2R)-2-phosphoglycerate</name>
        <dbReference type="ChEBI" id="CHEBI:58289"/>
    </ligand>
</feature>
<keyword evidence="10" id="KW-0479">Metal-binding</keyword>
<dbReference type="SUPFAM" id="SSF54826">
    <property type="entry name" value="Enolase N-terminal domain-like"/>
    <property type="match status" value="1"/>
</dbReference>
<evidence type="ECO:0000256" key="1">
    <source>
        <dbReference type="ARBA" id="ARBA00005031"/>
    </source>
</evidence>
<evidence type="ECO:0000256" key="7">
    <source>
        <dbReference type="ARBA" id="ARBA00023152"/>
    </source>
</evidence>
<dbReference type="Pfam" id="PF03952">
    <property type="entry name" value="Enolase_N"/>
    <property type="match status" value="1"/>
</dbReference>
<dbReference type="SMART" id="SM01192">
    <property type="entry name" value="Enolase_C"/>
    <property type="match status" value="1"/>
</dbReference>
<comment type="pathway">
    <text evidence="1 10">Carbohydrate degradation; glycolysis; pyruvate from D-glyceraldehyde 3-phosphate: step 4/5.</text>
</comment>
<evidence type="ECO:0000256" key="4">
    <source>
        <dbReference type="ARBA" id="ARBA00017068"/>
    </source>
</evidence>
<dbReference type="EMBL" id="JAHWXQ010000001">
    <property type="protein sequence ID" value="MBW3364050.1"/>
    <property type="molecule type" value="Genomic_DNA"/>
</dbReference>
<dbReference type="PANTHER" id="PTHR11902:SF1">
    <property type="entry name" value="ENOLASE"/>
    <property type="match status" value="1"/>
</dbReference>
<dbReference type="InterPro" id="IPR020809">
    <property type="entry name" value="Enolase_CS"/>
</dbReference>
<feature type="domain" description="Enolase N-terminal" evidence="12">
    <location>
        <begin position="4"/>
        <end position="134"/>
    </location>
</feature>
<dbReference type="Pfam" id="PF00113">
    <property type="entry name" value="Enolase_C"/>
    <property type="match status" value="1"/>
</dbReference>
<dbReference type="HAMAP" id="MF_00318">
    <property type="entry name" value="Enolase"/>
    <property type="match status" value="1"/>
</dbReference>
<dbReference type="InterPro" id="IPR036849">
    <property type="entry name" value="Enolase-like_C_sf"/>
</dbReference>
<dbReference type="PIRSF" id="PIRSF001400">
    <property type="entry name" value="Enolase"/>
    <property type="match status" value="1"/>
</dbReference>
<dbReference type="InterPro" id="IPR020810">
    <property type="entry name" value="Enolase_C"/>
</dbReference>
<protein>
    <recommendedName>
        <fullName evidence="4 10">Enolase</fullName>
        <ecNumber evidence="3 10">4.2.1.11</ecNumber>
    </recommendedName>
    <alternativeName>
        <fullName evidence="10">2-phospho-D-glycerate hydro-lyase</fullName>
    </alternativeName>
    <alternativeName>
        <fullName evidence="10">2-phosphoglycerate dehydratase</fullName>
    </alternativeName>
</protein>
<dbReference type="CDD" id="cd03313">
    <property type="entry name" value="enolase"/>
    <property type="match status" value="1"/>
</dbReference>
<dbReference type="Gene3D" id="3.20.20.120">
    <property type="entry name" value="Enolase-like C-terminal domain"/>
    <property type="match status" value="1"/>
</dbReference>
<feature type="active site" description="Proton donor" evidence="10">
    <location>
        <position position="205"/>
    </location>
</feature>
<name>A0ABS6X7T2_9BACT</name>
<keyword evidence="10" id="KW-0963">Cytoplasm</keyword>
<dbReference type="InterPro" id="IPR020811">
    <property type="entry name" value="Enolase_N"/>
</dbReference>
<organism evidence="13 14">
    <name type="scientific">Pontibacter populi</name>
    <dbReference type="NCBI Taxonomy" id="890055"/>
    <lineage>
        <taxon>Bacteria</taxon>
        <taxon>Pseudomonadati</taxon>
        <taxon>Bacteroidota</taxon>
        <taxon>Cytophagia</taxon>
        <taxon>Cytophagales</taxon>
        <taxon>Hymenobacteraceae</taxon>
        <taxon>Pontibacter</taxon>
    </lineage>
</organism>
<dbReference type="InterPro" id="IPR029017">
    <property type="entry name" value="Enolase-like_N"/>
</dbReference>
<feature type="binding site" evidence="10">
    <location>
        <position position="340"/>
    </location>
    <ligand>
        <name>(2R)-2-phosphoglycerate</name>
        <dbReference type="ChEBI" id="CHEBI:58289"/>
    </ligand>
</feature>
<feature type="binding site" evidence="10">
    <location>
        <position position="369"/>
    </location>
    <ligand>
        <name>(2R)-2-phosphoglycerate</name>
        <dbReference type="ChEBI" id="CHEBI:58289"/>
    </ligand>
</feature>
<dbReference type="RefSeq" id="WP_199108613.1">
    <property type="nucleotide sequence ID" value="NZ_JAHWXQ010000001.1"/>
</dbReference>
<dbReference type="SFLD" id="SFLDF00002">
    <property type="entry name" value="enolase"/>
    <property type="match status" value="1"/>
</dbReference>
<keyword evidence="8 10" id="KW-0456">Lyase</keyword>
<comment type="caution">
    <text evidence="13">The sequence shown here is derived from an EMBL/GenBank/DDBJ whole genome shotgun (WGS) entry which is preliminary data.</text>
</comment>